<feature type="compositionally biased region" description="Low complexity" evidence="1">
    <location>
        <begin position="126"/>
        <end position="142"/>
    </location>
</feature>
<dbReference type="Gene3D" id="2.60.40.1120">
    <property type="entry name" value="Carboxypeptidase-like, regulatory domain"/>
    <property type="match status" value="1"/>
</dbReference>
<dbReference type="GO" id="GO:0055085">
    <property type="term" value="P:transmembrane transport"/>
    <property type="evidence" value="ECO:0007669"/>
    <property type="project" value="InterPro"/>
</dbReference>
<feature type="domain" description="TonB C-terminal" evidence="2">
    <location>
        <begin position="430"/>
        <end position="487"/>
    </location>
</feature>
<gene>
    <name evidence="3" type="ORF">GCM10011379_02500</name>
</gene>
<sequence length="489" mass="51821">MGNVNLHINYTLADIQRYLSGKLSPGEMHEIEKAALLDPFLADALEGYSEAPLPQAAQHLNQIAASLQQPQDATNAVVTPVRNINVRWQWWKVAAMVIIIAGAGSLTWKLLQSPDGTTVPQHDLAQKQTTPAPAAPDPATQIAPQADSLKPAAPAKGSIAATHTVPPTKQANSQKPVPVPAPVAPPAKPAPEATLAQVTSEPPPSRMEAKAAPDLSAALAKKEAATANVVSALSGRAAGVSVSGTKRRKNAAAFRTDSIQATDQVVVTGYGINKTQADKATALALNETYKAGARTVAANLLRGTITDDSGNPVTGASVKVMNGNAVSITDDKGRFALRTLDTMAKVEITSIGFETRQAAVSISKNNTILLDTEEESLSDMVVTELRSRKKAPVPAEASADSVYPSGGWQSFQEYAYRKIHQEMDTTGSNQKITGTIELEFVIDEAGKPRDFNIIHSSDNSLNGKAISALQNGPVWIGDKKKKTRVKVRF</sequence>
<dbReference type="EMBL" id="BMIB01000001">
    <property type="protein sequence ID" value="GGH57622.1"/>
    <property type="molecule type" value="Genomic_DNA"/>
</dbReference>
<dbReference type="RefSeq" id="WP_188949915.1">
    <property type="nucleotide sequence ID" value="NZ_BMIB01000001.1"/>
</dbReference>
<feature type="region of interest" description="Disordered" evidence="1">
    <location>
        <begin position="166"/>
        <end position="211"/>
    </location>
</feature>
<name>A0A917IP69_9BACT</name>
<dbReference type="Pfam" id="PF03544">
    <property type="entry name" value="TonB_C"/>
    <property type="match status" value="1"/>
</dbReference>
<evidence type="ECO:0000313" key="3">
    <source>
        <dbReference type="EMBL" id="GGH57622.1"/>
    </source>
</evidence>
<keyword evidence="3" id="KW-0176">Collagen</keyword>
<dbReference type="SUPFAM" id="SSF49464">
    <property type="entry name" value="Carboxypeptidase regulatory domain-like"/>
    <property type="match status" value="1"/>
</dbReference>
<evidence type="ECO:0000259" key="2">
    <source>
        <dbReference type="Pfam" id="PF03544"/>
    </source>
</evidence>
<feature type="compositionally biased region" description="Pro residues" evidence="1">
    <location>
        <begin position="177"/>
        <end position="189"/>
    </location>
</feature>
<keyword evidence="4" id="KW-1185">Reference proteome</keyword>
<proteinExistence type="predicted"/>
<dbReference type="Proteomes" id="UP000627292">
    <property type="component" value="Unassembled WGS sequence"/>
</dbReference>
<comment type="caution">
    <text evidence="3">The sequence shown here is derived from an EMBL/GenBank/DDBJ whole genome shotgun (WGS) entry which is preliminary data.</text>
</comment>
<organism evidence="3 4">
    <name type="scientific">Filimonas zeae</name>
    <dbReference type="NCBI Taxonomy" id="1737353"/>
    <lineage>
        <taxon>Bacteria</taxon>
        <taxon>Pseudomonadati</taxon>
        <taxon>Bacteroidota</taxon>
        <taxon>Chitinophagia</taxon>
        <taxon>Chitinophagales</taxon>
        <taxon>Chitinophagaceae</taxon>
        <taxon>Filimonas</taxon>
    </lineage>
</organism>
<evidence type="ECO:0000313" key="4">
    <source>
        <dbReference type="Proteomes" id="UP000627292"/>
    </source>
</evidence>
<dbReference type="Pfam" id="PF13715">
    <property type="entry name" value="CarbopepD_reg_2"/>
    <property type="match status" value="1"/>
</dbReference>
<evidence type="ECO:0000256" key="1">
    <source>
        <dbReference type="SAM" id="MobiDB-lite"/>
    </source>
</evidence>
<accession>A0A917IP69</accession>
<dbReference type="SUPFAM" id="SSF74653">
    <property type="entry name" value="TolA/TonB C-terminal domain"/>
    <property type="match status" value="1"/>
</dbReference>
<feature type="region of interest" description="Disordered" evidence="1">
    <location>
        <begin position="115"/>
        <end position="142"/>
    </location>
</feature>
<reference evidence="3" key="2">
    <citation type="submission" date="2020-09" db="EMBL/GenBank/DDBJ databases">
        <authorList>
            <person name="Sun Q."/>
            <person name="Zhou Y."/>
        </authorList>
    </citation>
    <scope>NUCLEOTIDE SEQUENCE</scope>
    <source>
        <strain evidence="3">CGMCC 1.15290</strain>
    </source>
</reference>
<dbReference type="InterPro" id="IPR037682">
    <property type="entry name" value="TonB_C"/>
</dbReference>
<dbReference type="AlphaFoldDB" id="A0A917IP69"/>
<protein>
    <submittedName>
        <fullName evidence="3">Collagen-binding protein</fullName>
    </submittedName>
</protein>
<dbReference type="Gene3D" id="3.30.1150.10">
    <property type="match status" value="1"/>
</dbReference>
<reference evidence="3" key="1">
    <citation type="journal article" date="2014" name="Int. J. Syst. Evol. Microbiol.">
        <title>Complete genome sequence of Corynebacterium casei LMG S-19264T (=DSM 44701T), isolated from a smear-ripened cheese.</title>
        <authorList>
            <consortium name="US DOE Joint Genome Institute (JGI-PGF)"/>
            <person name="Walter F."/>
            <person name="Albersmeier A."/>
            <person name="Kalinowski J."/>
            <person name="Ruckert C."/>
        </authorList>
    </citation>
    <scope>NUCLEOTIDE SEQUENCE</scope>
    <source>
        <strain evidence="3">CGMCC 1.15290</strain>
    </source>
</reference>
<dbReference type="InterPro" id="IPR008969">
    <property type="entry name" value="CarboxyPept-like_regulatory"/>
</dbReference>